<reference evidence="5" key="1">
    <citation type="journal article" date="2020" name="J Insects Food Feed">
        <title>The yellow mealworm (Tenebrio molitor) genome: a resource for the emerging insects as food and feed industry.</title>
        <authorList>
            <person name="Eriksson T."/>
            <person name="Andere A."/>
            <person name="Kelstrup H."/>
            <person name="Emery V."/>
            <person name="Picard C."/>
        </authorList>
    </citation>
    <scope>NUCLEOTIDE SEQUENCE</scope>
    <source>
        <strain evidence="5">Stoneville</strain>
        <tissue evidence="5">Whole head</tissue>
    </source>
</reference>
<dbReference type="CDD" id="cd00201">
    <property type="entry name" value="WW"/>
    <property type="match status" value="1"/>
</dbReference>
<dbReference type="SMART" id="SM00295">
    <property type="entry name" value="B41"/>
    <property type="match status" value="1"/>
</dbReference>
<dbReference type="Pfam" id="PF00373">
    <property type="entry name" value="FERM_M"/>
    <property type="match status" value="1"/>
</dbReference>
<dbReference type="PROSITE" id="PS50057">
    <property type="entry name" value="FERM_3"/>
    <property type="match status" value="1"/>
</dbReference>
<sequence>MAVWKSQKVKIGMNFLTFKKLDEGDSIIQAFSNIAELQTTEWYCMQPRLVRASLMKLSVARFGGGNSSLAVHVTRTAGWLPPAEAWKWGEDCLPYGWERAVDNSGRPYYIKDRCRKNAKGLRGAALQFMRFHNRPRRSKGSFMRGFSRLAKITVDVVAGETVTDVATTKFCWSMQSALQIKIRRKQHRGNFIRARFMAIYGRPILVTAPISNISDVIATLTTRSHVNKTTTYETPVMKNLEPAPIPEPRAVILERSPALGFGFVAGSEKPVIVRFVTEGGPSVDKLLPGDQILSVNGEDVKMAPREHVIALVRACSKTVNLVVCQPPEQQGIRKSTLLSASKRARLRTKPSRVRFAESVCVNGAPLFPPSAFSLGDMCVAPMANVLKVFLENGQTKSFKYDAWTTVHDVVTSLENKLCLKANEHFSLVVEHIKSLKRNKLTLLDPADTLARIASRPGAHKLRCLFRVAFVPPSAAALAQRDLNALDYLYTQCCNDVIQERFAPELQYDTALRLAALHIYQHALANNIAASKLTVKTFEREFGLERFVPASLLESMKRKEVRKLVGHFLKLHASMAGAGKQLTALQTKLHYLDIVAQLPSYGAKCFSAGPRADALERVILVSPKFGISQITGTRNSVVSAANCEWSPKNLVIPQPVPIANIEDMRRIEVRTDDEVSRTVLIRLQNDKTVSISLEERDASELVLVLRGYFRLTTGQVLPVDQEESPPMEDLAPPYLSQHKVVPEKWSYTTQIAMKTACFAMPPIYQVMNKKTNGLYNTMGRQSKPPLVLGYSLDSNMNSSLSNRNHQFSSFDNNSYDFQSVVSMEILESGRNDEVLKRVQEMQQLVENSEKYLTEQENLERLNSLSEWQETSVDIESDTDSLFTEDAPGKLKHSDSLLLLSKNHQPHCEPRQSFTNSAIELLRSESNQSESDNDSLYTPHNSPKHKINETKANRVSFGLRSPDNSTKDVDLQAYLQQLRDLKNSAGLESMYVFDPDIIDLTLLPPPATPDELDCALPTPINVPPSSFADSIEKLNRLGNLNEDQDLEEFLASVTVLPPIQKVTPAIELTPEEIMSYIIPPPPKIRDSRENLTITEDRPKAEASTLSNGVKRRNSSSSVKSNIIEYATVDRKGAFSCCAKSRSDRSTKEETIQPPPRRSSDEKPPERPPKNVPQERQRSHSLTSAAKPGDFPPKLPPRSDNNHQAPPHLFLPPKKPPLPPVPPLEVLRQKKSVTQQPKPNPEVRTAGIGSPHLQRNRNMYNDLEAGYSEGDKLSLRHTSTAVSTPTSPHLGRGAQLTAVPIMSPDSPGFSRATSFGQVESSSPEEHRNGKKEQECCSQRNGSPLKNGCTSTRELLLAKTDVAMASLLVRLDQVAAQCGAAQVHGGGRLISEEKFQIAKEELTSQSLQLVTSSKMLVIAMSDPSLPDLPENLAICLTILRRLTELCQDLTNHTTAPLQTRNLILKVHDVTAAFRHLITSNIDRSSQRSIEEHLAAQAESLANVLATLLRSLRVFSP</sequence>
<protein>
    <recommendedName>
        <fullName evidence="7">FERM and PDZ domain-containing protein 4</fullName>
    </recommendedName>
</protein>
<feature type="region of interest" description="Disordered" evidence="1">
    <location>
        <begin position="1134"/>
        <end position="1252"/>
    </location>
</feature>
<dbReference type="CDD" id="cd14473">
    <property type="entry name" value="FERM_B-lobe"/>
    <property type="match status" value="1"/>
</dbReference>
<dbReference type="Gene3D" id="1.20.80.10">
    <property type="match status" value="1"/>
</dbReference>
<dbReference type="Gene3D" id="3.10.20.90">
    <property type="entry name" value="Phosphatidylinositol 3-kinase Catalytic Subunit, Chain A, domain 1"/>
    <property type="match status" value="1"/>
</dbReference>
<feature type="region of interest" description="Disordered" evidence="1">
    <location>
        <begin position="923"/>
        <end position="950"/>
    </location>
</feature>
<dbReference type="Proteomes" id="UP000719412">
    <property type="component" value="Unassembled WGS sequence"/>
</dbReference>
<proteinExistence type="predicted"/>
<dbReference type="CDD" id="cd17088">
    <property type="entry name" value="FERM_F1_FRMPD1_like"/>
    <property type="match status" value="1"/>
</dbReference>
<dbReference type="SUPFAM" id="SSF47031">
    <property type="entry name" value="Second domain of FERM"/>
    <property type="match status" value="1"/>
</dbReference>
<feature type="compositionally biased region" description="Basic and acidic residues" evidence="1">
    <location>
        <begin position="1155"/>
        <end position="1175"/>
    </location>
</feature>
<dbReference type="InterPro" id="IPR019748">
    <property type="entry name" value="FERM_central"/>
</dbReference>
<dbReference type="SMART" id="SM00228">
    <property type="entry name" value="PDZ"/>
    <property type="match status" value="1"/>
</dbReference>
<feature type="domain" description="PDZ" evidence="4">
    <location>
        <begin position="250"/>
        <end position="327"/>
    </location>
</feature>
<dbReference type="Pfam" id="PF00595">
    <property type="entry name" value="PDZ"/>
    <property type="match status" value="1"/>
</dbReference>
<accession>A0A8J6LC06</accession>
<feature type="region of interest" description="Disordered" evidence="1">
    <location>
        <begin position="1300"/>
        <end position="1340"/>
    </location>
</feature>
<reference evidence="5" key="2">
    <citation type="submission" date="2021-08" db="EMBL/GenBank/DDBJ databases">
        <authorList>
            <person name="Eriksson T."/>
        </authorList>
    </citation>
    <scope>NUCLEOTIDE SEQUENCE</scope>
    <source>
        <strain evidence="5">Stoneville</strain>
        <tissue evidence="5">Whole head</tissue>
    </source>
</reference>
<dbReference type="PANTHER" id="PTHR46221:SF3">
    <property type="entry name" value="FERM AND PDZ DOMAIN-CONTAINING PROTEIN 4"/>
    <property type="match status" value="1"/>
</dbReference>
<dbReference type="Gene3D" id="2.30.42.10">
    <property type="match status" value="1"/>
</dbReference>
<organism evidence="5 6">
    <name type="scientific">Tenebrio molitor</name>
    <name type="common">Yellow mealworm beetle</name>
    <dbReference type="NCBI Taxonomy" id="7067"/>
    <lineage>
        <taxon>Eukaryota</taxon>
        <taxon>Metazoa</taxon>
        <taxon>Ecdysozoa</taxon>
        <taxon>Arthropoda</taxon>
        <taxon>Hexapoda</taxon>
        <taxon>Insecta</taxon>
        <taxon>Pterygota</taxon>
        <taxon>Neoptera</taxon>
        <taxon>Endopterygota</taxon>
        <taxon>Coleoptera</taxon>
        <taxon>Polyphaga</taxon>
        <taxon>Cucujiformia</taxon>
        <taxon>Tenebrionidae</taxon>
        <taxon>Tenebrio</taxon>
    </lineage>
</organism>
<feature type="region of interest" description="Disordered" evidence="1">
    <location>
        <begin position="1093"/>
        <end position="1115"/>
    </location>
</feature>
<evidence type="ECO:0000259" key="4">
    <source>
        <dbReference type="PROSITE" id="PS50106"/>
    </source>
</evidence>
<feature type="compositionally biased region" description="Pro residues" evidence="1">
    <location>
        <begin position="1206"/>
        <end position="1220"/>
    </location>
</feature>
<dbReference type="InterPro" id="IPR014352">
    <property type="entry name" value="FERM/acyl-CoA-bd_prot_sf"/>
</dbReference>
<dbReference type="Pfam" id="PF21989">
    <property type="entry name" value="RA_2"/>
    <property type="match status" value="1"/>
</dbReference>
<dbReference type="FunFam" id="2.30.42.10:FF:000053">
    <property type="entry name" value="FERM and PDZ domain-containing protein 4"/>
    <property type="match status" value="1"/>
</dbReference>
<dbReference type="InterPro" id="IPR000299">
    <property type="entry name" value="FERM_domain"/>
</dbReference>
<name>A0A8J6LC06_TENMO</name>
<evidence type="ECO:0000313" key="5">
    <source>
        <dbReference type="EMBL" id="KAH0815107.1"/>
    </source>
</evidence>
<dbReference type="GO" id="GO:0009887">
    <property type="term" value="P:animal organ morphogenesis"/>
    <property type="evidence" value="ECO:0007669"/>
    <property type="project" value="UniProtKB-ARBA"/>
</dbReference>
<dbReference type="InterPro" id="IPR035963">
    <property type="entry name" value="FERM_2"/>
</dbReference>
<dbReference type="InterPro" id="IPR029071">
    <property type="entry name" value="Ubiquitin-like_domsf"/>
</dbReference>
<dbReference type="GO" id="GO:0071944">
    <property type="term" value="C:cell periphery"/>
    <property type="evidence" value="ECO:0007669"/>
    <property type="project" value="UniProtKB-ARBA"/>
</dbReference>
<dbReference type="CDD" id="cd06769">
    <property type="entry name" value="PDZ_FRMPD1_3_4-like"/>
    <property type="match status" value="1"/>
</dbReference>
<feature type="compositionally biased region" description="Basic and acidic residues" evidence="1">
    <location>
        <begin position="1320"/>
        <end position="1331"/>
    </location>
</feature>
<feature type="compositionally biased region" description="Basic and acidic residues" evidence="1">
    <location>
        <begin position="1138"/>
        <end position="1148"/>
    </location>
</feature>
<evidence type="ECO:0008006" key="7">
    <source>
        <dbReference type="Google" id="ProtNLM"/>
    </source>
</evidence>
<dbReference type="PROSITE" id="PS50106">
    <property type="entry name" value="PDZ"/>
    <property type="match status" value="1"/>
</dbReference>
<feature type="domain" description="FERM" evidence="3">
    <location>
        <begin position="384"/>
        <end position="715"/>
    </location>
</feature>
<dbReference type="PROSITE" id="PS50020">
    <property type="entry name" value="WW_DOMAIN_2"/>
    <property type="match status" value="1"/>
</dbReference>
<feature type="compositionally biased region" description="Polar residues" evidence="1">
    <location>
        <begin position="1308"/>
        <end position="1318"/>
    </location>
</feature>
<keyword evidence="6" id="KW-1185">Reference proteome</keyword>
<dbReference type="InterPro" id="IPR001478">
    <property type="entry name" value="PDZ"/>
</dbReference>
<dbReference type="InterPro" id="IPR019749">
    <property type="entry name" value="Band_41_domain"/>
</dbReference>
<evidence type="ECO:0000313" key="6">
    <source>
        <dbReference type="Proteomes" id="UP000719412"/>
    </source>
</evidence>
<dbReference type="Gene3D" id="2.20.70.10">
    <property type="match status" value="1"/>
</dbReference>
<gene>
    <name evidence="5" type="ORF">GEV33_007685</name>
</gene>
<feature type="domain" description="WW" evidence="2">
    <location>
        <begin position="91"/>
        <end position="117"/>
    </location>
</feature>
<dbReference type="EMBL" id="JABDTM020023543">
    <property type="protein sequence ID" value="KAH0815107.1"/>
    <property type="molecule type" value="Genomic_DNA"/>
</dbReference>
<evidence type="ECO:0000256" key="1">
    <source>
        <dbReference type="SAM" id="MobiDB-lite"/>
    </source>
</evidence>
<dbReference type="PANTHER" id="PTHR46221">
    <property type="entry name" value="FERM AND PDZ DOMAIN-CONTAINING PROTEIN FAMILY MEMBER"/>
    <property type="match status" value="1"/>
</dbReference>
<dbReference type="SUPFAM" id="SSF54236">
    <property type="entry name" value="Ubiquitin-like"/>
    <property type="match status" value="1"/>
</dbReference>
<dbReference type="SUPFAM" id="SSF50156">
    <property type="entry name" value="PDZ domain-like"/>
    <property type="match status" value="1"/>
</dbReference>
<comment type="caution">
    <text evidence="5">The sequence shown here is derived from an EMBL/GenBank/DDBJ whole genome shotgun (WGS) entry which is preliminary data.</text>
</comment>
<dbReference type="GO" id="GO:0030182">
    <property type="term" value="P:neuron differentiation"/>
    <property type="evidence" value="ECO:0007669"/>
    <property type="project" value="UniProtKB-ARBA"/>
</dbReference>
<dbReference type="InterPro" id="IPR001202">
    <property type="entry name" value="WW_dom"/>
</dbReference>
<evidence type="ECO:0000259" key="3">
    <source>
        <dbReference type="PROSITE" id="PS50057"/>
    </source>
</evidence>
<evidence type="ECO:0000259" key="2">
    <source>
        <dbReference type="PROSITE" id="PS50020"/>
    </source>
</evidence>
<dbReference type="InterPro" id="IPR036034">
    <property type="entry name" value="PDZ_sf"/>
</dbReference>